<dbReference type="Proteomes" id="UP001596435">
    <property type="component" value="Unassembled WGS sequence"/>
</dbReference>
<dbReference type="PANTHER" id="PTHR43477:SF1">
    <property type="entry name" value="DIHYDROANTICAPSIN 7-DEHYDROGENASE"/>
    <property type="match status" value="1"/>
</dbReference>
<proteinExistence type="inferred from homology"/>
<sequence length="230" mass="23248">MKHVVVTGASGDLGTAVVARAVASGAEVLAQFHTRPPALAHPSVSPVQVDLTRDDGPAELAAALPWDSVDVLVNCIGGARPTPYAELSTAAWRESMQLNVEVPFAVTRELLGPLAAAAGAVVNLSSVAAFTGGAFGPHYAAGKAAVVGLTRSAARELGERGIRVNCVAPGPVASAMTDSLPDDVLAGLLATTALRRVVTPDEVADAVFSIATATAVTGQTLVVDGGRFLH</sequence>
<dbReference type="CDD" id="cd05233">
    <property type="entry name" value="SDR_c"/>
    <property type="match status" value="1"/>
</dbReference>
<evidence type="ECO:0000256" key="1">
    <source>
        <dbReference type="ARBA" id="ARBA00006484"/>
    </source>
</evidence>
<dbReference type="SUPFAM" id="SSF51735">
    <property type="entry name" value="NAD(P)-binding Rossmann-fold domains"/>
    <property type="match status" value="1"/>
</dbReference>
<organism evidence="3 4">
    <name type="scientific">Kitasatospora paranensis</name>
    <dbReference type="NCBI Taxonomy" id="258053"/>
    <lineage>
        <taxon>Bacteria</taxon>
        <taxon>Bacillati</taxon>
        <taxon>Actinomycetota</taxon>
        <taxon>Actinomycetes</taxon>
        <taxon>Kitasatosporales</taxon>
        <taxon>Streptomycetaceae</taxon>
        <taxon>Kitasatospora</taxon>
    </lineage>
</organism>
<protein>
    <submittedName>
        <fullName evidence="3">SDR family NAD(P)-dependent oxidoreductase</fullName>
        <ecNumber evidence="3">1.1.1.-</ecNumber>
    </submittedName>
</protein>
<accession>A0ABW2FTF4</accession>
<dbReference type="InterPro" id="IPR051122">
    <property type="entry name" value="SDR_DHRS6-like"/>
</dbReference>
<dbReference type="PRINTS" id="PR00080">
    <property type="entry name" value="SDRFAMILY"/>
</dbReference>
<comment type="caution">
    <text evidence="3">The sequence shown here is derived from an EMBL/GenBank/DDBJ whole genome shotgun (WGS) entry which is preliminary data.</text>
</comment>
<evidence type="ECO:0000313" key="4">
    <source>
        <dbReference type="Proteomes" id="UP001596435"/>
    </source>
</evidence>
<keyword evidence="4" id="KW-1185">Reference proteome</keyword>
<dbReference type="RefSeq" id="WP_345708687.1">
    <property type="nucleotide sequence ID" value="NZ_BAABKV010000001.1"/>
</dbReference>
<dbReference type="PROSITE" id="PS00061">
    <property type="entry name" value="ADH_SHORT"/>
    <property type="match status" value="1"/>
</dbReference>
<reference evidence="4" key="1">
    <citation type="journal article" date="2019" name="Int. J. Syst. Evol. Microbiol.">
        <title>The Global Catalogue of Microorganisms (GCM) 10K type strain sequencing project: providing services to taxonomists for standard genome sequencing and annotation.</title>
        <authorList>
            <consortium name="The Broad Institute Genomics Platform"/>
            <consortium name="The Broad Institute Genome Sequencing Center for Infectious Disease"/>
            <person name="Wu L."/>
            <person name="Ma J."/>
        </authorList>
    </citation>
    <scope>NUCLEOTIDE SEQUENCE [LARGE SCALE GENOMIC DNA]</scope>
    <source>
        <strain evidence="4">CGMCC 1.12859</strain>
    </source>
</reference>
<dbReference type="InterPro" id="IPR002347">
    <property type="entry name" value="SDR_fam"/>
</dbReference>
<gene>
    <name evidence="3" type="ORF">ACFQMG_13225</name>
</gene>
<dbReference type="EMBL" id="JBHTAJ010000020">
    <property type="protein sequence ID" value="MFC7180516.1"/>
    <property type="molecule type" value="Genomic_DNA"/>
</dbReference>
<dbReference type="GO" id="GO:0016491">
    <property type="term" value="F:oxidoreductase activity"/>
    <property type="evidence" value="ECO:0007669"/>
    <property type="project" value="UniProtKB-KW"/>
</dbReference>
<keyword evidence="2 3" id="KW-0560">Oxidoreductase</keyword>
<evidence type="ECO:0000313" key="3">
    <source>
        <dbReference type="EMBL" id="MFC7180516.1"/>
    </source>
</evidence>
<dbReference type="Pfam" id="PF13561">
    <property type="entry name" value="adh_short_C2"/>
    <property type="match status" value="1"/>
</dbReference>
<dbReference type="Gene3D" id="3.40.50.720">
    <property type="entry name" value="NAD(P)-binding Rossmann-like Domain"/>
    <property type="match status" value="1"/>
</dbReference>
<evidence type="ECO:0000256" key="2">
    <source>
        <dbReference type="ARBA" id="ARBA00023002"/>
    </source>
</evidence>
<comment type="similarity">
    <text evidence="1">Belongs to the short-chain dehydrogenases/reductases (SDR) family.</text>
</comment>
<name>A0ABW2FTF4_9ACTN</name>
<dbReference type="InterPro" id="IPR020904">
    <property type="entry name" value="Sc_DH/Rdtase_CS"/>
</dbReference>
<dbReference type="EC" id="1.1.1.-" evidence="3"/>
<dbReference type="PANTHER" id="PTHR43477">
    <property type="entry name" value="DIHYDROANTICAPSIN 7-DEHYDROGENASE"/>
    <property type="match status" value="1"/>
</dbReference>
<dbReference type="PRINTS" id="PR00081">
    <property type="entry name" value="GDHRDH"/>
</dbReference>
<dbReference type="InterPro" id="IPR036291">
    <property type="entry name" value="NAD(P)-bd_dom_sf"/>
</dbReference>